<reference evidence="2" key="1">
    <citation type="submission" date="2020-03" db="EMBL/GenBank/DDBJ databases">
        <title>The deep terrestrial virosphere.</title>
        <authorList>
            <person name="Holmfeldt K."/>
            <person name="Nilsson E."/>
            <person name="Simone D."/>
            <person name="Lopez-Fernandez M."/>
            <person name="Wu X."/>
            <person name="de Brujin I."/>
            <person name="Lundin D."/>
            <person name="Andersson A."/>
            <person name="Bertilsson S."/>
            <person name="Dopson M."/>
        </authorList>
    </citation>
    <scope>NUCLEOTIDE SEQUENCE</scope>
    <source>
        <strain evidence="2">MM171A01791</strain>
        <strain evidence="3">MM171B01090</strain>
    </source>
</reference>
<dbReference type="Pfam" id="PF04230">
    <property type="entry name" value="PS_pyruv_trans"/>
    <property type="match status" value="1"/>
</dbReference>
<evidence type="ECO:0000313" key="3">
    <source>
        <dbReference type="EMBL" id="QJB02708.1"/>
    </source>
</evidence>
<sequence length="261" mass="30413">MSLRELFEEIRGGKAVFIAPGGNQGDWMIYLGADKLADQAGLKRRAVLYKKERHASVHVFGKHKILYLHGGGGFNSWWNWTPWLLRMLREANPRNRIIIGPTTVDVDRDYLDRVLDMDSKMTFFARERTTFDIMQDYCTDVRLDHDTALHLRYGDGYMQRLVGDLKPRKDFSLLVLRRDMERDQVPSCVKMEDFKIVEDPCWHKEWAKVHMHASRIVSNRSHSAIMGAVLGKDTSIFAGSYHKNRSIYDYSLKDMGVKWLE</sequence>
<evidence type="ECO:0000313" key="2">
    <source>
        <dbReference type="EMBL" id="QJA98431.1"/>
    </source>
</evidence>
<dbReference type="GO" id="GO:0016740">
    <property type="term" value="F:transferase activity"/>
    <property type="evidence" value="ECO:0007669"/>
    <property type="project" value="UniProtKB-KW"/>
</dbReference>
<dbReference type="EMBL" id="MT143580">
    <property type="protein sequence ID" value="QJA98431.1"/>
    <property type="molecule type" value="Genomic_DNA"/>
</dbReference>
<gene>
    <name evidence="2" type="ORF">MM171A01791_0004</name>
    <name evidence="3" type="ORF">MM171B01090_0006</name>
</gene>
<protein>
    <submittedName>
        <fullName evidence="2">Putative polysaccharide pyruvyl transferase family protein</fullName>
    </submittedName>
</protein>
<dbReference type="EMBL" id="MT143802">
    <property type="protein sequence ID" value="QJB02708.1"/>
    <property type="molecule type" value="Genomic_DNA"/>
</dbReference>
<dbReference type="AlphaFoldDB" id="A0A6M3M021"/>
<keyword evidence="2" id="KW-0808">Transferase</keyword>
<organism evidence="2">
    <name type="scientific">viral metagenome</name>
    <dbReference type="NCBI Taxonomy" id="1070528"/>
    <lineage>
        <taxon>unclassified sequences</taxon>
        <taxon>metagenomes</taxon>
        <taxon>organismal metagenomes</taxon>
    </lineage>
</organism>
<evidence type="ECO:0000259" key="1">
    <source>
        <dbReference type="Pfam" id="PF04230"/>
    </source>
</evidence>
<proteinExistence type="predicted"/>
<accession>A0A6M3M021</accession>
<name>A0A6M3M021_9ZZZZ</name>
<dbReference type="InterPro" id="IPR007345">
    <property type="entry name" value="Polysacch_pyruvyl_Trfase"/>
</dbReference>
<feature type="domain" description="Polysaccharide pyruvyl transferase" evidence="1">
    <location>
        <begin position="13"/>
        <end position="152"/>
    </location>
</feature>